<reference evidence="1" key="1">
    <citation type="submission" date="2021-10" db="EMBL/GenBank/DDBJ databases">
        <title>Psilocybe cubensis genome.</title>
        <authorList>
            <person name="Mckernan K.J."/>
            <person name="Crawford S."/>
            <person name="Trippe A."/>
            <person name="Kane L.T."/>
            <person name="Mclaughlin S."/>
        </authorList>
    </citation>
    <scope>NUCLEOTIDE SEQUENCE</scope>
    <source>
        <strain evidence="1">MGC-MH-2018</strain>
    </source>
</reference>
<name>A0ACB8GR63_PSICU</name>
<protein>
    <submittedName>
        <fullName evidence="1">Uncharacterized protein</fullName>
    </submittedName>
</protein>
<evidence type="ECO:0000313" key="2">
    <source>
        <dbReference type="Proteomes" id="UP000664032"/>
    </source>
</evidence>
<comment type="caution">
    <text evidence="1">The sequence shown here is derived from an EMBL/GenBank/DDBJ whole genome shotgun (WGS) entry which is preliminary data.</text>
</comment>
<dbReference type="Proteomes" id="UP000664032">
    <property type="component" value="Unassembled WGS sequence"/>
</dbReference>
<gene>
    <name evidence="1" type="ORF">JR316_0010288</name>
</gene>
<sequence>MNRYYSLAAVINPNQLWEGLTFFQWQGWTGLIGCMLAEGILQIRLYALYSLNKKILALMLVVFIASTATSAWIMGTALSSVTATAVQIPGGAFCVPANVTPHFYAFWIPMLAFETLLCTSLLEVPVGFSLAMSCVLANRVVLNVRVVSREIDASRVTASQKPLTANSHALHDASFCSPGTLTEYEMARLRTMRAESKFNVKVPSERSDDFDSPPFTVL</sequence>
<proteinExistence type="predicted"/>
<accession>A0ACB8GR63</accession>
<keyword evidence="2" id="KW-1185">Reference proteome</keyword>
<organism evidence="1 2">
    <name type="scientific">Psilocybe cubensis</name>
    <name type="common">Psychedelic mushroom</name>
    <name type="synonym">Stropharia cubensis</name>
    <dbReference type="NCBI Taxonomy" id="181762"/>
    <lineage>
        <taxon>Eukaryota</taxon>
        <taxon>Fungi</taxon>
        <taxon>Dikarya</taxon>
        <taxon>Basidiomycota</taxon>
        <taxon>Agaricomycotina</taxon>
        <taxon>Agaricomycetes</taxon>
        <taxon>Agaricomycetidae</taxon>
        <taxon>Agaricales</taxon>
        <taxon>Agaricineae</taxon>
        <taxon>Strophariaceae</taxon>
        <taxon>Psilocybe</taxon>
    </lineage>
</organism>
<dbReference type="EMBL" id="JAFIQS020000009">
    <property type="protein sequence ID" value="KAH9478051.1"/>
    <property type="molecule type" value="Genomic_DNA"/>
</dbReference>
<evidence type="ECO:0000313" key="1">
    <source>
        <dbReference type="EMBL" id="KAH9478051.1"/>
    </source>
</evidence>